<dbReference type="AlphaFoldDB" id="A0A507C5C7"/>
<name>A0A507C5C7_9FUNG</name>
<reference evidence="2 3" key="1">
    <citation type="journal article" date="2019" name="Sci. Rep.">
        <title>Comparative genomics of chytrid fungi reveal insights into the obligate biotrophic and pathogenic lifestyle of Synchytrium endobioticum.</title>
        <authorList>
            <person name="van de Vossenberg B.T.L.H."/>
            <person name="Warris S."/>
            <person name="Nguyen H.D.T."/>
            <person name="van Gent-Pelzer M.P.E."/>
            <person name="Joly D.L."/>
            <person name="van de Geest H.C."/>
            <person name="Bonants P.J.M."/>
            <person name="Smith D.S."/>
            <person name="Levesque C.A."/>
            <person name="van der Lee T.A.J."/>
        </authorList>
    </citation>
    <scope>NUCLEOTIDE SEQUENCE [LARGE SCALE GENOMIC DNA]</scope>
    <source>
        <strain evidence="2 3">JEL517</strain>
    </source>
</reference>
<evidence type="ECO:0000313" key="3">
    <source>
        <dbReference type="Proteomes" id="UP000319731"/>
    </source>
</evidence>
<protein>
    <submittedName>
        <fullName evidence="2">Uncharacterized protein</fullName>
    </submittedName>
</protein>
<dbReference type="GeneID" id="42003753"/>
<dbReference type="RefSeq" id="XP_031025520.1">
    <property type="nucleotide sequence ID" value="XM_031168456.1"/>
</dbReference>
<comment type="caution">
    <text evidence="2">The sequence shown here is derived from an EMBL/GenBank/DDBJ whole genome shotgun (WGS) entry which is preliminary data.</text>
</comment>
<dbReference type="EMBL" id="QEAO01000011">
    <property type="protein sequence ID" value="TPX34882.1"/>
    <property type="molecule type" value="Genomic_DNA"/>
</dbReference>
<evidence type="ECO:0000313" key="2">
    <source>
        <dbReference type="EMBL" id="TPX34882.1"/>
    </source>
</evidence>
<proteinExistence type="predicted"/>
<dbReference type="Proteomes" id="UP000319731">
    <property type="component" value="Unassembled WGS sequence"/>
</dbReference>
<feature type="compositionally biased region" description="Low complexity" evidence="1">
    <location>
        <begin position="76"/>
        <end position="87"/>
    </location>
</feature>
<evidence type="ECO:0000256" key="1">
    <source>
        <dbReference type="SAM" id="MobiDB-lite"/>
    </source>
</evidence>
<keyword evidence="3" id="KW-1185">Reference proteome</keyword>
<feature type="region of interest" description="Disordered" evidence="1">
    <location>
        <begin position="76"/>
        <end position="99"/>
    </location>
</feature>
<organism evidence="2 3">
    <name type="scientific">Synchytrium microbalum</name>
    <dbReference type="NCBI Taxonomy" id="1806994"/>
    <lineage>
        <taxon>Eukaryota</taxon>
        <taxon>Fungi</taxon>
        <taxon>Fungi incertae sedis</taxon>
        <taxon>Chytridiomycota</taxon>
        <taxon>Chytridiomycota incertae sedis</taxon>
        <taxon>Chytridiomycetes</taxon>
        <taxon>Synchytriales</taxon>
        <taxon>Synchytriaceae</taxon>
        <taxon>Synchytrium</taxon>
    </lineage>
</organism>
<gene>
    <name evidence="2" type="ORF">SmJEL517_g02528</name>
</gene>
<accession>A0A507C5C7</accession>
<sequence>MKKCLDIPFPTPPGHEKIMFFQGAAPDVSSSNLTESTTANSGDVCNWKDERNPVFTARYQVLGVVRQQGIAAAVESTVGSGSGASSGLRKPDGLRGSMT</sequence>